<dbReference type="EC" id="5.4.99.-" evidence="5"/>
<keyword evidence="8" id="KW-1185">Reference proteome</keyword>
<dbReference type="GO" id="GO:0000455">
    <property type="term" value="P:enzyme-directed rRNA pseudouridine synthesis"/>
    <property type="evidence" value="ECO:0007669"/>
    <property type="project" value="TreeGrafter"/>
</dbReference>
<evidence type="ECO:0000256" key="4">
    <source>
        <dbReference type="PIRSR" id="PIRSR606225-1"/>
    </source>
</evidence>
<dbReference type="PROSITE" id="PS01129">
    <property type="entry name" value="PSI_RLU"/>
    <property type="match status" value="1"/>
</dbReference>
<dbReference type="GO" id="GO:0160140">
    <property type="term" value="F:23S rRNA pseudouridine(1911/1915/1917) synthase activity"/>
    <property type="evidence" value="ECO:0007669"/>
    <property type="project" value="UniProtKB-EC"/>
</dbReference>
<comment type="function">
    <text evidence="5">Responsible for synthesis of pseudouridine from uracil.</text>
</comment>
<dbReference type="Pfam" id="PF00849">
    <property type="entry name" value="PseudoU_synth_2"/>
    <property type="match status" value="1"/>
</dbReference>
<feature type="active site" evidence="4">
    <location>
        <position position="38"/>
    </location>
</feature>
<evidence type="ECO:0000313" key="7">
    <source>
        <dbReference type="EMBL" id="BAH83383.1"/>
    </source>
</evidence>
<sequence>MVVHPGIGNNDGTILNALLYHYPKIIEVPRAGIVHRLDKDTSGLMVVAKTVLSQRLLIQMLKEHQVTREYDALVLGKVLNNSTINLPIGRNIKKRTCMAVNNMGKIAITHYYIKEVFRDYTLLRVKLETGRTHQIRVHMSYINHPIVGDSIYGRKKIRCKLANYSSRMFNIKRQALHASFLRFYHPITGKKMEWSSKLPTDITNVIDLLRIDKNTMK</sequence>
<dbReference type="InterPro" id="IPR006145">
    <property type="entry name" value="PsdUridine_synth_RsuA/RluA"/>
</dbReference>
<dbReference type="PANTHER" id="PTHR21600:SF44">
    <property type="entry name" value="RIBOSOMAL LARGE SUBUNIT PSEUDOURIDINE SYNTHASE D"/>
    <property type="match status" value="1"/>
</dbReference>
<name>C5WDH7_9ENTR</name>
<dbReference type="InterPro" id="IPR050188">
    <property type="entry name" value="RluA_PseudoU_synthase"/>
</dbReference>
<proteinExistence type="inferred from homology"/>
<comment type="catalytic activity">
    <reaction evidence="3">
        <text>uridine(1911/1915/1917) in 23S rRNA = pseudouridine(1911/1915/1917) in 23S rRNA</text>
        <dbReference type="Rhea" id="RHEA:42524"/>
        <dbReference type="Rhea" id="RHEA-COMP:10097"/>
        <dbReference type="Rhea" id="RHEA-COMP:10098"/>
        <dbReference type="ChEBI" id="CHEBI:65314"/>
        <dbReference type="ChEBI" id="CHEBI:65315"/>
        <dbReference type="EC" id="5.4.99.23"/>
    </reaction>
</comment>
<protein>
    <recommendedName>
        <fullName evidence="5">Pseudouridine synthase</fullName>
        <ecNumber evidence="5">5.4.99.-</ecNumber>
    </recommendedName>
</protein>
<dbReference type="HOGENOM" id="CLU_016902_4_0_6"/>
<dbReference type="NCBIfam" id="TIGR00005">
    <property type="entry name" value="rluA_subfam"/>
    <property type="match status" value="1"/>
</dbReference>
<dbReference type="KEGG" id="icp:ICMP_540"/>
<feature type="domain" description="Pseudouridine synthase RsuA/RluA-like" evidence="6">
    <location>
        <begin position="27"/>
        <end position="140"/>
    </location>
</feature>
<dbReference type="AlphaFoldDB" id="C5WDH7"/>
<dbReference type="STRING" id="476281.ICMP_540"/>
<reference evidence="7 8" key="1">
    <citation type="journal article" date="2011" name="Genome Biol. Evol.">
        <title>Reductive evolution of bacterial genome in insect gut environment.</title>
        <authorList>
            <person name="Nikoh N."/>
            <person name="Hosokawa T."/>
            <person name="Ohshima K."/>
            <person name="Hattori M."/>
            <person name="Fukatsu T."/>
        </authorList>
    </citation>
    <scope>NUCLEOTIDE SEQUENCE [LARGE SCALE GENOMIC DNA]</scope>
    <source>
        <strain evidence="7 8">Mpkobe</strain>
    </source>
</reference>
<dbReference type="InterPro" id="IPR006224">
    <property type="entry name" value="PsdUridine_synth_RluA-like_CS"/>
</dbReference>
<dbReference type="Proteomes" id="UP000061704">
    <property type="component" value="Chromosome"/>
</dbReference>
<evidence type="ECO:0000313" key="8">
    <source>
        <dbReference type="Proteomes" id="UP000061704"/>
    </source>
</evidence>
<dbReference type="CDD" id="cd02869">
    <property type="entry name" value="PseudoU_synth_RluA_like"/>
    <property type="match status" value="1"/>
</dbReference>
<evidence type="ECO:0000256" key="3">
    <source>
        <dbReference type="ARBA" id="ARBA00036882"/>
    </source>
</evidence>
<organism evidence="7 8">
    <name type="scientific">Candidatus Ishikawaella capsulata Mpkobe</name>
    <dbReference type="NCBI Taxonomy" id="476281"/>
    <lineage>
        <taxon>Bacteria</taxon>
        <taxon>Pseudomonadati</taxon>
        <taxon>Pseudomonadota</taxon>
        <taxon>Gammaproteobacteria</taxon>
        <taxon>Enterobacterales</taxon>
        <taxon>Enterobacteriaceae</taxon>
        <taxon>Candidatus Ishikawella</taxon>
    </lineage>
</organism>
<dbReference type="InterPro" id="IPR006225">
    <property type="entry name" value="PsdUridine_synth_RluC/D"/>
</dbReference>
<comment type="catalytic activity">
    <reaction evidence="5">
        <text>a uridine in RNA = a pseudouridine in RNA</text>
        <dbReference type="Rhea" id="RHEA:48348"/>
        <dbReference type="Rhea" id="RHEA-COMP:12068"/>
        <dbReference type="Rhea" id="RHEA-COMP:12069"/>
        <dbReference type="ChEBI" id="CHEBI:65314"/>
        <dbReference type="ChEBI" id="CHEBI:65315"/>
    </reaction>
</comment>
<dbReference type="InterPro" id="IPR020103">
    <property type="entry name" value="PsdUridine_synth_cat_dom_sf"/>
</dbReference>
<gene>
    <name evidence="7" type="primary">rluD</name>
    <name evidence="7" type="ORF">ICMP_540</name>
</gene>
<comment type="similarity">
    <text evidence="1 5">Belongs to the pseudouridine synthase RluA family.</text>
</comment>
<dbReference type="PANTHER" id="PTHR21600">
    <property type="entry name" value="MITOCHONDRIAL RNA PSEUDOURIDINE SYNTHASE"/>
    <property type="match status" value="1"/>
</dbReference>
<dbReference type="Gene3D" id="3.30.2350.10">
    <property type="entry name" value="Pseudouridine synthase"/>
    <property type="match status" value="1"/>
</dbReference>
<evidence type="ECO:0000259" key="6">
    <source>
        <dbReference type="Pfam" id="PF00849"/>
    </source>
</evidence>
<dbReference type="GO" id="GO:0003723">
    <property type="term" value="F:RNA binding"/>
    <property type="evidence" value="ECO:0007669"/>
    <property type="project" value="InterPro"/>
</dbReference>
<keyword evidence="2 5" id="KW-0413">Isomerase</keyword>
<evidence type="ECO:0000256" key="2">
    <source>
        <dbReference type="ARBA" id="ARBA00023235"/>
    </source>
</evidence>
<dbReference type="SUPFAM" id="SSF55120">
    <property type="entry name" value="Pseudouridine synthase"/>
    <property type="match status" value="1"/>
</dbReference>
<evidence type="ECO:0000256" key="5">
    <source>
        <dbReference type="RuleBase" id="RU362028"/>
    </source>
</evidence>
<evidence type="ECO:0000256" key="1">
    <source>
        <dbReference type="ARBA" id="ARBA00010876"/>
    </source>
</evidence>
<dbReference type="EMBL" id="AP010872">
    <property type="protein sequence ID" value="BAH83383.1"/>
    <property type="molecule type" value="Genomic_DNA"/>
</dbReference>
<accession>C5WDH7</accession>